<keyword evidence="5" id="KW-1185">Reference proteome</keyword>
<dbReference type="GO" id="GO:0004519">
    <property type="term" value="F:endonuclease activity"/>
    <property type="evidence" value="ECO:0007669"/>
    <property type="project" value="UniProtKB-KW"/>
</dbReference>
<comment type="similarity">
    <text evidence="1">Belongs to the Rv1128c/1148c/1588c/1702c/1945/3466 family.</text>
</comment>
<accession>A0A3P3VY16</accession>
<feature type="region of interest" description="Disordered" evidence="2">
    <location>
        <begin position="524"/>
        <end position="569"/>
    </location>
</feature>
<evidence type="ECO:0000313" key="5">
    <source>
        <dbReference type="Proteomes" id="UP000274391"/>
    </source>
</evidence>
<name>A0A3P3VY16_9MICO</name>
<feature type="compositionally biased region" description="Polar residues" evidence="2">
    <location>
        <begin position="525"/>
        <end position="545"/>
    </location>
</feature>
<dbReference type="RefSeq" id="WP_148097111.1">
    <property type="nucleotide sequence ID" value="NZ_RQVS01000005.1"/>
</dbReference>
<dbReference type="SMART" id="SM00507">
    <property type="entry name" value="HNHc"/>
    <property type="match status" value="1"/>
</dbReference>
<dbReference type="OrthoDB" id="3261064at2"/>
<proteinExistence type="inferred from homology"/>
<feature type="domain" description="HNH nuclease" evidence="3">
    <location>
        <begin position="430"/>
        <end position="482"/>
    </location>
</feature>
<protein>
    <submittedName>
        <fullName evidence="4">HNH endonuclease</fullName>
    </submittedName>
</protein>
<dbReference type="GO" id="GO:0003676">
    <property type="term" value="F:nucleic acid binding"/>
    <property type="evidence" value="ECO:0007669"/>
    <property type="project" value="InterPro"/>
</dbReference>
<dbReference type="EMBL" id="RQVS01000005">
    <property type="protein sequence ID" value="RRJ87197.1"/>
    <property type="molecule type" value="Genomic_DNA"/>
</dbReference>
<dbReference type="GO" id="GO:0008270">
    <property type="term" value="F:zinc ion binding"/>
    <property type="evidence" value="ECO:0007669"/>
    <property type="project" value="InterPro"/>
</dbReference>
<feature type="region of interest" description="Disordered" evidence="2">
    <location>
        <begin position="225"/>
        <end position="281"/>
    </location>
</feature>
<dbReference type="Pfam" id="PF02720">
    <property type="entry name" value="DUF222"/>
    <property type="match status" value="2"/>
</dbReference>
<evidence type="ECO:0000256" key="1">
    <source>
        <dbReference type="ARBA" id="ARBA00023450"/>
    </source>
</evidence>
<dbReference type="Pfam" id="PF01844">
    <property type="entry name" value="HNH"/>
    <property type="match status" value="1"/>
</dbReference>
<evidence type="ECO:0000313" key="4">
    <source>
        <dbReference type="EMBL" id="RRJ87197.1"/>
    </source>
</evidence>
<reference evidence="4 5" key="1">
    <citation type="submission" date="2018-11" db="EMBL/GenBank/DDBJ databases">
        <title>YIM 102482-1 draft genome.</title>
        <authorList>
            <person name="Li G."/>
            <person name="Jiang Y."/>
        </authorList>
    </citation>
    <scope>NUCLEOTIDE SEQUENCE [LARGE SCALE GENOMIC DNA]</scope>
    <source>
        <strain evidence="4 5">YIM 102482-1</strain>
    </source>
</reference>
<dbReference type="InterPro" id="IPR002711">
    <property type="entry name" value="HNH"/>
</dbReference>
<feature type="region of interest" description="Disordered" evidence="2">
    <location>
        <begin position="299"/>
        <end position="333"/>
    </location>
</feature>
<dbReference type="AlphaFoldDB" id="A0A3P3VY16"/>
<keyword evidence="4" id="KW-0378">Hydrolase</keyword>
<evidence type="ECO:0000259" key="3">
    <source>
        <dbReference type="SMART" id="SM00507"/>
    </source>
</evidence>
<sequence>MNNRDKTAPLIDFARARRELLTAIEANHRARAIADAIESALLCTAFEICVAAKQGESSRALDNELRSIAAEIGMLTRRSERTILARIDEAAEIHRNFPSVAKALLLGEIDVAHARVIARCGAPLQAAESRSEYEQLAIDQAAQTTPGRLEKSARRFAAELEPEVVAERQQRARRERGVRVTDLEDGMSLLIAELPSVFAHAIHDRLTELARVNARERKASMDAFGRVVSGDGAPPSHSDVRAGVGKNVRLDEEDGTNERDVLEGSSAAGESNRNSAAADVDARDLDARDLDARDLDAGDLDARDLDDTGDGRNSDDRNFDDRNASNPNSDDRNFDAVRADALADLLLAGFVPTDSAHSALNSIQARVAITVPVLAAIGASDEPAVLDGTGPIPLDIAMALCGAAALWTRILTDPISGEAIAADTYRPSAALRRFIESRDQHCRAPGCRRPARDADLDHTIEWIAGGRTTHDNLSALCRAHHTMKHRGWNLRQTSRGELEWTSPNGRIYADRPGRIAKPWNEQRLTEATGTRSIGSESTIVESTRQVPDPPRVWFKPTQPQQDDDEPPPF</sequence>
<keyword evidence="4" id="KW-0255">Endonuclease</keyword>
<comment type="caution">
    <text evidence="4">The sequence shown here is derived from an EMBL/GenBank/DDBJ whole genome shotgun (WGS) entry which is preliminary data.</text>
</comment>
<dbReference type="Proteomes" id="UP000274391">
    <property type="component" value="Unassembled WGS sequence"/>
</dbReference>
<dbReference type="Gene3D" id="1.10.30.50">
    <property type="match status" value="1"/>
</dbReference>
<organism evidence="4 5">
    <name type="scientific">Gulosibacter macacae</name>
    <dbReference type="NCBI Taxonomy" id="2488791"/>
    <lineage>
        <taxon>Bacteria</taxon>
        <taxon>Bacillati</taxon>
        <taxon>Actinomycetota</taxon>
        <taxon>Actinomycetes</taxon>
        <taxon>Micrococcales</taxon>
        <taxon>Microbacteriaceae</taxon>
        <taxon>Gulosibacter</taxon>
    </lineage>
</organism>
<evidence type="ECO:0000256" key="2">
    <source>
        <dbReference type="SAM" id="MobiDB-lite"/>
    </source>
</evidence>
<keyword evidence="4" id="KW-0540">Nuclease</keyword>
<gene>
    <name evidence="4" type="ORF">EG850_05090</name>
</gene>
<dbReference type="InterPro" id="IPR003615">
    <property type="entry name" value="HNH_nuc"/>
</dbReference>
<dbReference type="CDD" id="cd00085">
    <property type="entry name" value="HNHc"/>
    <property type="match status" value="1"/>
</dbReference>
<dbReference type="InterPro" id="IPR003870">
    <property type="entry name" value="DUF222"/>
</dbReference>